<dbReference type="OrthoDB" id="273452at2759"/>
<dbReference type="AlphaFoldDB" id="A0A4T0WVU2"/>
<comment type="similarity">
    <text evidence="1">Belongs to the putative lipase ROG1 family.</text>
</comment>
<evidence type="ECO:0000259" key="4">
    <source>
        <dbReference type="Pfam" id="PF05057"/>
    </source>
</evidence>
<gene>
    <name evidence="5" type="ORF">CANINC_004634</name>
</gene>
<dbReference type="PANTHER" id="PTHR12482">
    <property type="entry name" value="LIPASE ROG1-RELATED-RELATED"/>
    <property type="match status" value="1"/>
</dbReference>
<keyword evidence="3" id="KW-1133">Transmembrane helix</keyword>
<dbReference type="InterPro" id="IPR029058">
    <property type="entry name" value="AB_hydrolase_fold"/>
</dbReference>
<feature type="transmembrane region" description="Helical" evidence="3">
    <location>
        <begin position="268"/>
        <end position="291"/>
    </location>
</feature>
<keyword evidence="6" id="KW-1185">Reference proteome</keyword>
<dbReference type="InterPro" id="IPR044294">
    <property type="entry name" value="Lipase-like"/>
</dbReference>
<dbReference type="InterPro" id="IPR007751">
    <property type="entry name" value="DUF676_lipase-like"/>
</dbReference>
<keyword evidence="2" id="KW-0442">Lipid degradation</keyword>
<evidence type="ECO:0000256" key="3">
    <source>
        <dbReference type="SAM" id="Phobius"/>
    </source>
</evidence>
<proteinExistence type="inferred from homology"/>
<evidence type="ECO:0000256" key="2">
    <source>
        <dbReference type="ARBA" id="ARBA00022963"/>
    </source>
</evidence>
<sequence length="489" mass="55902">MSDSTEKPHHLIVFVHGLWGSSSNLARFESVIHHTLDKSDVCNFHTYAPTCFSHFKTYDGIEAIGDYVLVDLMKHIKLLKDEHEIVISQISFIGYSLGGLICRYIIGELYESDFFNNIKPGIFSSIATPHLGCTFYNNSTRFLNFLGSHFLGQTGRDLFLVDGKAGMVYRLSNPEEKYYKGLQLFKSKIIAANAKFDRTVGFYSAFITKYDLLHDWNVIEPRFIDGLPSAYLGENGETVECLVFDFKETKRLPESKSNTASEKYMSRFLILGTIMLFMFPVIFSVSVFASVKSYFRVKLLPKPDIKRLWNSVSTTTLLSIHEDLKSCDSDGYDEEENLEQPQPGISHLTRKVVENGLNILEEDNELQKTVTNNTTSEETQETYNIDTDFTIVYKSKSFVVSSLKERIVSDDLSSLELTKGLKPVPFNQIREEILENLNTIQWTKIAVLQQNLNSHQSIVGRRGFNRTPESIPFLFMYSFLFESTIKEVM</sequence>
<dbReference type="GO" id="GO:0016042">
    <property type="term" value="P:lipid catabolic process"/>
    <property type="evidence" value="ECO:0007669"/>
    <property type="project" value="UniProtKB-KW"/>
</dbReference>
<name>A0A4T0WVU2_9ASCO</name>
<dbReference type="GO" id="GO:0004622">
    <property type="term" value="F:phosphatidylcholine lysophospholipase activity"/>
    <property type="evidence" value="ECO:0007669"/>
    <property type="project" value="TreeGrafter"/>
</dbReference>
<dbReference type="Pfam" id="PF05057">
    <property type="entry name" value="DUF676"/>
    <property type="match status" value="1"/>
</dbReference>
<dbReference type="Gene3D" id="3.40.50.1820">
    <property type="entry name" value="alpha/beta hydrolase"/>
    <property type="match status" value="1"/>
</dbReference>
<evidence type="ECO:0000313" key="5">
    <source>
        <dbReference type="EMBL" id="TID14963.1"/>
    </source>
</evidence>
<keyword evidence="3" id="KW-0472">Membrane</keyword>
<dbReference type="EMBL" id="SELW01000657">
    <property type="protein sequence ID" value="TID14963.1"/>
    <property type="molecule type" value="Genomic_DNA"/>
</dbReference>
<evidence type="ECO:0000256" key="1">
    <source>
        <dbReference type="ARBA" id="ARBA00007920"/>
    </source>
</evidence>
<keyword evidence="2" id="KW-0443">Lipid metabolism</keyword>
<dbReference type="PANTHER" id="PTHR12482:SF24">
    <property type="entry name" value="LIPID DROPLET PHOSPHOLIPASE 1"/>
    <property type="match status" value="1"/>
</dbReference>
<reference evidence="5 6" key="1">
    <citation type="journal article" date="2019" name="Front. Genet.">
        <title>Whole-Genome Sequencing of the Opportunistic Yeast Pathogen Candida inconspicua Uncovers Its Hybrid Origin.</title>
        <authorList>
            <person name="Mixao V."/>
            <person name="Hansen A.P."/>
            <person name="Saus E."/>
            <person name="Boekhout T."/>
            <person name="Lass-Florl C."/>
            <person name="Gabaldon T."/>
        </authorList>
    </citation>
    <scope>NUCLEOTIDE SEQUENCE [LARGE SCALE GENOMIC DNA]</scope>
    <source>
        <strain evidence="5 6">CBS 180</strain>
    </source>
</reference>
<dbReference type="GO" id="GO:0005811">
    <property type="term" value="C:lipid droplet"/>
    <property type="evidence" value="ECO:0007669"/>
    <property type="project" value="TreeGrafter"/>
</dbReference>
<comment type="caution">
    <text evidence="5">The sequence shown here is derived from an EMBL/GenBank/DDBJ whole genome shotgun (WGS) entry which is preliminary data.</text>
</comment>
<dbReference type="SUPFAM" id="SSF53474">
    <property type="entry name" value="alpha/beta-Hydrolases"/>
    <property type="match status" value="1"/>
</dbReference>
<accession>A0A4T0WVU2</accession>
<feature type="domain" description="DUF676" evidence="4">
    <location>
        <begin position="6"/>
        <end position="204"/>
    </location>
</feature>
<evidence type="ECO:0000313" key="6">
    <source>
        <dbReference type="Proteomes" id="UP000307173"/>
    </source>
</evidence>
<protein>
    <recommendedName>
        <fullName evidence="4">DUF676 domain-containing protein</fullName>
    </recommendedName>
</protein>
<organism evidence="5 6">
    <name type="scientific">Pichia inconspicua</name>
    <dbReference type="NCBI Taxonomy" id="52247"/>
    <lineage>
        <taxon>Eukaryota</taxon>
        <taxon>Fungi</taxon>
        <taxon>Dikarya</taxon>
        <taxon>Ascomycota</taxon>
        <taxon>Saccharomycotina</taxon>
        <taxon>Pichiomycetes</taxon>
        <taxon>Pichiales</taxon>
        <taxon>Pichiaceae</taxon>
        <taxon>Pichia</taxon>
    </lineage>
</organism>
<keyword evidence="3" id="KW-0812">Transmembrane</keyword>
<dbReference type="Proteomes" id="UP000307173">
    <property type="component" value="Unassembled WGS sequence"/>
</dbReference>
<dbReference type="GO" id="GO:0047372">
    <property type="term" value="F:monoacylglycerol lipase activity"/>
    <property type="evidence" value="ECO:0007669"/>
    <property type="project" value="TreeGrafter"/>
</dbReference>